<dbReference type="Pfam" id="PF00300">
    <property type="entry name" value="His_Phos_1"/>
    <property type="match status" value="1"/>
</dbReference>
<dbReference type="EMBL" id="BAQC01000004">
    <property type="protein sequence ID" value="GBR50698.1"/>
    <property type="molecule type" value="Genomic_DNA"/>
</dbReference>
<comment type="caution">
    <text evidence="1">The sequence shown here is derived from an EMBL/GenBank/DDBJ whole genome shotgun (WGS) entry which is preliminary data.</text>
</comment>
<dbReference type="Gene3D" id="3.40.50.1240">
    <property type="entry name" value="Phosphoglycerate mutase-like"/>
    <property type="match status" value="1"/>
</dbReference>
<proteinExistence type="predicted"/>
<dbReference type="InterPro" id="IPR029033">
    <property type="entry name" value="His_PPase_superfam"/>
</dbReference>
<dbReference type="SUPFAM" id="SSF53254">
    <property type="entry name" value="Phosphoglycerate mutase-like"/>
    <property type="match status" value="1"/>
</dbReference>
<gene>
    <name evidence="1" type="ORF">AA106555_0299</name>
</gene>
<evidence type="ECO:0000313" key="1">
    <source>
        <dbReference type="EMBL" id="GBR50698.1"/>
    </source>
</evidence>
<name>A0ABQ0QMP9_9PROT</name>
<sequence>MNFGLWEGEEWSSVSRSLLREWAKNPEAFVPPEGESGKALIERVQSYWLDIRKAATGVCAITHGGPLKVLTALICGNSPDLSVPLMPKGSVRIMHGNTEGL</sequence>
<dbReference type="InterPro" id="IPR013078">
    <property type="entry name" value="His_Pase_superF_clade-1"/>
</dbReference>
<organism evidence="1 2">
    <name type="scientific">Neokomagataea thailandica NBRC 106555</name>
    <dbReference type="NCBI Taxonomy" id="1223520"/>
    <lineage>
        <taxon>Bacteria</taxon>
        <taxon>Pseudomonadati</taxon>
        <taxon>Pseudomonadota</taxon>
        <taxon>Alphaproteobacteria</taxon>
        <taxon>Acetobacterales</taxon>
        <taxon>Acetobacteraceae</taxon>
        <taxon>Neokomagataea</taxon>
    </lineage>
</organism>
<accession>A0ABQ0QMP9</accession>
<keyword evidence="2" id="KW-1185">Reference proteome</keyword>
<dbReference type="Proteomes" id="UP001062632">
    <property type="component" value="Unassembled WGS sequence"/>
</dbReference>
<reference evidence="1 2" key="1">
    <citation type="submission" date="2013-04" db="EMBL/GenBank/DDBJ databases">
        <title>The genome sequencing project of 58 acetic acid bacteria.</title>
        <authorList>
            <person name="Okamoto-Kainuma A."/>
            <person name="Ishikawa M."/>
            <person name="Umino S."/>
            <person name="Koizumi Y."/>
            <person name="Shiwa Y."/>
            <person name="Yoshikawa H."/>
            <person name="Matsutani M."/>
            <person name="Matsushita K."/>
        </authorList>
    </citation>
    <scope>NUCLEOTIDE SEQUENCE [LARGE SCALE GENOMIC DNA]</scope>
    <source>
        <strain evidence="1 2">NBRC 106555</strain>
    </source>
</reference>
<evidence type="ECO:0000313" key="2">
    <source>
        <dbReference type="Proteomes" id="UP001062632"/>
    </source>
</evidence>
<protein>
    <submittedName>
        <fullName evidence="1">Phosphoglycerate mutase</fullName>
    </submittedName>
</protein>